<dbReference type="GO" id="GO:0016628">
    <property type="term" value="F:oxidoreductase activity, acting on the CH-CH group of donors, NAD or NADP as acceptor"/>
    <property type="evidence" value="ECO:0007669"/>
    <property type="project" value="InterPro"/>
</dbReference>
<dbReference type="Gene3D" id="3.90.180.10">
    <property type="entry name" value="Medium-chain alcohol dehydrogenases, catalytic domain"/>
    <property type="match status" value="1"/>
</dbReference>
<dbReference type="Gene3D" id="3.40.50.720">
    <property type="entry name" value="NAD(P)-binding Rossmann-like Domain"/>
    <property type="match status" value="1"/>
</dbReference>
<dbReference type="InterPro" id="IPR041694">
    <property type="entry name" value="ADH_N_2"/>
</dbReference>
<dbReference type="InterPro" id="IPR011032">
    <property type="entry name" value="GroES-like_sf"/>
</dbReference>
<reference evidence="5 6" key="1">
    <citation type="submission" date="2015-05" db="EMBL/GenBank/DDBJ databases">
        <authorList>
            <person name="Wang D.B."/>
            <person name="Wang M."/>
        </authorList>
    </citation>
    <scope>NUCLEOTIDE SEQUENCE [LARGE SCALE GENOMIC DNA]</scope>
    <source>
        <strain evidence="5">VL1</strain>
    </source>
</reference>
<dbReference type="STRING" id="100787.A0A0G4MYM1"/>
<dbReference type="InterPro" id="IPR020843">
    <property type="entry name" value="ER"/>
</dbReference>
<dbReference type="InterPro" id="IPR013149">
    <property type="entry name" value="ADH-like_C"/>
</dbReference>
<evidence type="ECO:0000313" key="6">
    <source>
        <dbReference type="Proteomes" id="UP000044602"/>
    </source>
</evidence>
<dbReference type="SUPFAM" id="SSF51735">
    <property type="entry name" value="NAD(P)-binding Rossmann-fold domains"/>
    <property type="match status" value="1"/>
</dbReference>
<dbReference type="EMBL" id="CVQH01025860">
    <property type="protein sequence ID" value="CRK39277.1"/>
    <property type="molecule type" value="Genomic_DNA"/>
</dbReference>
<proteinExistence type="predicted"/>
<dbReference type="PANTHER" id="PTHR43205:SF7">
    <property type="entry name" value="PROSTAGLANDIN REDUCTASE 1"/>
    <property type="match status" value="1"/>
</dbReference>
<sequence length="572" mass="61261">MDWTSYITRTPLSPEMVQSIHSSDEAMYPAGPPLERLEAWVAAAPELSMALHAGDTLVGVVVALPLAVPAWRDLGAGTLRESAIDAARDFSRTKGDAVGVHVFHIEKLVEEVQGDAVRGFARFAVDELVKAAQGEGYVVEGVSALTATEEGRRSFEKLGFAASGYKEVWVKSPSGDGPAVLVRSGPGTAGGIDDGKQSEMVVAEARMMIPLNTKTTHVHTHTMAPTSNKSFIYKKAPQGFPVPGQDLVIEDRPIDLENAPLHGGVLVEVLYASFDPYMRGRMRDPKIKSYSPPFDLDQPIVSASVVKVLRSDTPEFAVGDELASFYGQNAQYAVIPAPAFKPMGLRKIHNPHNLPAHYFIGVLGMPGTTAYEGLYEIGKPVAGETIFVSSAAGAVGQLVGQLAKAEGLKVIGSAGSQEKIDFIINELGFDGAFNYKTDEPNEALARLAPSGIDIYWDNVGGAQLEAALNAINKNGRIIGCGSIVDYNVKPEDRYGVKNLFNIIGKSLTFKGFIVSLTPERYQAFNDKVQPLLADGKVKAKVDITEGIENAPEGLVGIFHGKNFGKAVLKVKA</sequence>
<keyword evidence="1" id="KW-0560">Oxidoreductase</keyword>
<name>A0A0G4MYM1_VERLO</name>
<organism evidence="5 6">
    <name type="scientific">Verticillium longisporum</name>
    <name type="common">Verticillium dahliae var. longisporum</name>
    <dbReference type="NCBI Taxonomy" id="100787"/>
    <lineage>
        <taxon>Eukaryota</taxon>
        <taxon>Fungi</taxon>
        <taxon>Dikarya</taxon>
        <taxon>Ascomycota</taxon>
        <taxon>Pezizomycotina</taxon>
        <taxon>Sordariomycetes</taxon>
        <taxon>Hypocreomycetidae</taxon>
        <taxon>Glomerellales</taxon>
        <taxon>Plectosphaerellaceae</taxon>
        <taxon>Verticillium</taxon>
    </lineage>
</organism>
<dbReference type="InterPro" id="IPR036291">
    <property type="entry name" value="NAD(P)-bd_dom_sf"/>
</dbReference>
<dbReference type="PANTHER" id="PTHR43205">
    <property type="entry name" value="PROSTAGLANDIN REDUCTASE"/>
    <property type="match status" value="1"/>
</dbReference>
<accession>A0A0G4MYM1</accession>
<dbReference type="Proteomes" id="UP000044602">
    <property type="component" value="Unassembled WGS sequence"/>
</dbReference>
<evidence type="ECO:0000256" key="2">
    <source>
        <dbReference type="ARBA" id="ARBA00069006"/>
    </source>
</evidence>
<protein>
    <recommendedName>
        <fullName evidence="2">Dehydrogenase FUB6</fullName>
    </recommendedName>
    <alternativeName>
        <fullName evidence="3">Fusaric acid biosynthesis protein 6</fullName>
    </alternativeName>
</protein>
<evidence type="ECO:0000313" key="5">
    <source>
        <dbReference type="EMBL" id="CRK39277.1"/>
    </source>
</evidence>
<dbReference type="FunFam" id="3.40.50.720:FF:000121">
    <property type="entry name" value="Prostaglandin reductase 2"/>
    <property type="match status" value="1"/>
</dbReference>
<keyword evidence="6" id="KW-1185">Reference proteome</keyword>
<dbReference type="AlphaFoldDB" id="A0A0G4MYM1"/>
<dbReference type="InterPro" id="IPR045010">
    <property type="entry name" value="MDR_fam"/>
</dbReference>
<gene>
    <name evidence="5" type="ORF">BN1708_001554</name>
</gene>
<evidence type="ECO:0000256" key="1">
    <source>
        <dbReference type="ARBA" id="ARBA00023002"/>
    </source>
</evidence>
<dbReference type="Pfam" id="PF16884">
    <property type="entry name" value="ADH_N_2"/>
    <property type="match status" value="1"/>
</dbReference>
<dbReference type="Pfam" id="PF00107">
    <property type="entry name" value="ADH_zinc_N"/>
    <property type="match status" value="1"/>
</dbReference>
<dbReference type="SUPFAM" id="SSF50129">
    <property type="entry name" value="GroES-like"/>
    <property type="match status" value="1"/>
</dbReference>
<feature type="domain" description="Enoyl reductase (ER)" evidence="4">
    <location>
        <begin position="244"/>
        <end position="568"/>
    </location>
</feature>
<dbReference type="CDD" id="cd05288">
    <property type="entry name" value="PGDH"/>
    <property type="match status" value="1"/>
</dbReference>
<evidence type="ECO:0000256" key="3">
    <source>
        <dbReference type="ARBA" id="ARBA00083301"/>
    </source>
</evidence>
<dbReference type="SMART" id="SM00829">
    <property type="entry name" value="PKS_ER"/>
    <property type="match status" value="1"/>
</dbReference>
<evidence type="ECO:0000259" key="4">
    <source>
        <dbReference type="SMART" id="SM00829"/>
    </source>
</evidence>